<feature type="domain" description="Fibronectin type-III" evidence="1">
    <location>
        <begin position="255"/>
        <end position="351"/>
    </location>
</feature>
<dbReference type="RefSeq" id="WP_317721486.1">
    <property type="nucleotide sequence ID" value="NZ_JAWLVK010000001.1"/>
</dbReference>
<accession>A0AAE4V7C9</accession>
<evidence type="ECO:0000259" key="1">
    <source>
        <dbReference type="PROSITE" id="PS50853"/>
    </source>
</evidence>
<protein>
    <recommendedName>
        <fullName evidence="1">Fibronectin type-III domain-containing protein</fullName>
    </recommendedName>
</protein>
<dbReference type="InterPro" id="IPR013783">
    <property type="entry name" value="Ig-like_fold"/>
</dbReference>
<dbReference type="GO" id="GO:0005975">
    <property type="term" value="P:carbohydrate metabolic process"/>
    <property type="evidence" value="ECO:0007669"/>
    <property type="project" value="UniProtKB-ARBA"/>
</dbReference>
<dbReference type="AlphaFoldDB" id="A0AAE4V7C9"/>
<dbReference type="InterPro" id="IPR003961">
    <property type="entry name" value="FN3_dom"/>
</dbReference>
<dbReference type="Gene3D" id="2.60.40.10">
    <property type="entry name" value="Immunoglobulins"/>
    <property type="match status" value="1"/>
</dbReference>
<organism evidence="2 3">
    <name type="scientific">Mycolicibacterium fortuitum</name>
    <name type="common">Mycobacterium fortuitum</name>
    <dbReference type="NCBI Taxonomy" id="1766"/>
    <lineage>
        <taxon>Bacteria</taxon>
        <taxon>Bacillati</taxon>
        <taxon>Actinomycetota</taxon>
        <taxon>Actinomycetes</taxon>
        <taxon>Mycobacteriales</taxon>
        <taxon>Mycobacteriaceae</taxon>
        <taxon>Mycolicibacterium</taxon>
    </lineage>
</organism>
<evidence type="ECO:0000313" key="2">
    <source>
        <dbReference type="EMBL" id="MDV7288760.1"/>
    </source>
</evidence>
<sequence>MAQPATGVSLTDSALARFNALRVRRGGKWSLLVRDNKGQSTNISPGGSFVSPFAQDGNWRDDLLAVKTVNNKQVYNQTANLGFHKIGCSSPDGFVQEHDTNVDALEILQSIDPARVDMTSREKRVTFTGFENNRVLHRLMYNLSLDNILHPSKAGTTYVVEESDEIDFMERQFILIHEDKAAGLAERTAFGLSRAVLSSIGNLQGSKTDPTAAELQFTRLIDPYFIGSKGQPIISCMWVSGPAWEEYDTPGFTFGPDAPVATPTAATTANLVFEAPLGGASPLAYTVKKSANADMTSPTSVTAGSPTVTDGVVTLPLTALTTATTSYFQVTATDADGDTAVSGVSNAVLQP</sequence>
<proteinExistence type="predicted"/>
<reference evidence="2" key="1">
    <citation type="submission" date="2023-10" db="EMBL/GenBank/DDBJ databases">
        <title>Mycolicibacterium fortuitum clinical isolates causing pulmonary infections in humans.</title>
        <authorList>
            <person name="Mejia-Ponce P.M."/>
            <person name="Zenteno-Cuevas R."/>
            <person name="Licona-Cassani C."/>
        </authorList>
    </citation>
    <scope>NUCLEOTIDE SEQUENCE</scope>
    <source>
        <strain evidence="2">M8</strain>
    </source>
</reference>
<evidence type="ECO:0000313" key="3">
    <source>
        <dbReference type="Proteomes" id="UP001186041"/>
    </source>
</evidence>
<dbReference type="Proteomes" id="UP001186041">
    <property type="component" value="Unassembled WGS sequence"/>
</dbReference>
<gene>
    <name evidence="2" type="ORF">R4485_01110</name>
</gene>
<dbReference type="PROSITE" id="PS50853">
    <property type="entry name" value="FN3"/>
    <property type="match status" value="1"/>
</dbReference>
<dbReference type="EMBL" id="JAWLVV010000001">
    <property type="protein sequence ID" value="MDV7288760.1"/>
    <property type="molecule type" value="Genomic_DNA"/>
</dbReference>
<name>A0AAE4V7C9_MYCFO</name>
<comment type="caution">
    <text evidence="2">The sequence shown here is derived from an EMBL/GenBank/DDBJ whole genome shotgun (WGS) entry which is preliminary data.</text>
</comment>